<evidence type="ECO:0000259" key="2">
    <source>
        <dbReference type="PROSITE" id="PS50093"/>
    </source>
</evidence>
<dbReference type="SUPFAM" id="SSF49299">
    <property type="entry name" value="PKD domain"/>
    <property type="match status" value="1"/>
</dbReference>
<keyword evidence="1" id="KW-0732">Signal</keyword>
<feature type="signal peptide" evidence="1">
    <location>
        <begin position="1"/>
        <end position="19"/>
    </location>
</feature>
<dbReference type="Gene3D" id="2.60.120.260">
    <property type="entry name" value="Galactose-binding domain-like"/>
    <property type="match status" value="1"/>
</dbReference>
<protein>
    <recommendedName>
        <fullName evidence="2">PKD domain-containing protein</fullName>
    </recommendedName>
</protein>
<name>A0ABQ1R2V1_9FLAO</name>
<dbReference type="InterPro" id="IPR035986">
    <property type="entry name" value="PKD_dom_sf"/>
</dbReference>
<dbReference type="InterPro" id="IPR013783">
    <property type="entry name" value="Ig-like_fold"/>
</dbReference>
<dbReference type="InterPro" id="IPR000601">
    <property type="entry name" value="PKD_dom"/>
</dbReference>
<dbReference type="SMART" id="SM00089">
    <property type="entry name" value="PKD"/>
    <property type="match status" value="2"/>
</dbReference>
<dbReference type="Gene3D" id="2.60.40.10">
    <property type="entry name" value="Immunoglobulins"/>
    <property type="match status" value="1"/>
</dbReference>
<evidence type="ECO:0000256" key="1">
    <source>
        <dbReference type="SAM" id="SignalP"/>
    </source>
</evidence>
<feature type="domain" description="PKD" evidence="2">
    <location>
        <begin position="144"/>
        <end position="201"/>
    </location>
</feature>
<dbReference type="InterPro" id="IPR008979">
    <property type="entry name" value="Galactose-bd-like_sf"/>
</dbReference>
<dbReference type="EMBL" id="BMFH01000002">
    <property type="protein sequence ID" value="GGD56253.1"/>
    <property type="molecule type" value="Genomic_DNA"/>
</dbReference>
<sequence>MKILSRLLVLFLVISGFHSCTEEETSYVFEGMSAPTEVNAVFDIANDDSGEVSVTPTANGAALFRIYFGDQENESPTEVAPGETVTHVYGEGEFTLRIVAVGMTGLKSELSRIVTISFSAPTNLQVDIVQSNPLEVTVTPSAENATVYDIYFGDVENEEPTTIMNGESAVHVYAQPGDYTIRVVARGAGAATAEVSQVFTVVDLQNAEAFPITFESNETLTGVFEESGGVTGAPIANPDSNGNSSETVYEFNKADGAPWYSGIFHIFSQDMDLSSNQRFSLKVWSPKAGVNIRFQIEKEGGGGGATLFVDQTVDTANEWVTLSYDFTGIVNGSDAYDKFVIFPDFDDIGQPAGDGSIYYLDDIDLTGSCTAETEENIDPAMGDINWTFQTNDFAHSFEPFGDINSSIVSNPNPSGINTSCNVQSYIKTPGCQTWSGVGKGLANAIDLTTSPNKVFTMKVLAETQVTEVTLRLEFEPFPNVDPAVDVVQTISQVGVWEELVFDFSAHSDKTFKSIIVYFDRDQPCDGAVYYFDDIKQVADAGGSGGTSPSVPAPTPTQAQADVINMYSNAYTQDVNVSSWRSDWSTSTLTDIQISGNDTKEYIDADFVGVEFYAPDQVDASGMDFFHVDVWTPNATTFRVKLVDLGTGSPIEAEIAFDGIAQGQWVSLDIPMADFISGGMSATNSIQQLIFSGLPTGEFDFYIDNVYFYKEAAAPTAPTVPAPDPTQAQADVINMYSDSYTQDVNVSSWRSDWSTSTLTDIQISGNNTKEYIDADFVGVEFYAPDQVDASGMDFFHVDVWTPNATTFRVKLVDLGTGSPIEAEIAFDGITQGQWVSLDIPMADFISGGMSSTNSIQQLIFSGLPTGEFDFYIDNVYFYKEVAAPTAPTVPAPDPTQAQADVINMYSNAYTQDVNVSSWRSDWSTSTLTDIQISGNDTKEYIDADFVGVEFYAPDQVDASTMDFFHVDVWTPNATTFRVKLVDLGTGSPIEAEIAFDGIAQGQWVSLDIPMADFISGGMSATNSIQQLIFSGLPTGTFDFYIDNVYFYKIPPTSPTTAAPDPTEAQADVINLYSNVYTQDVNVSSWRSDWSTSTLTDIQVEGNDTKEYIDADFVGVEFYAPDAVDASGMAFFHVDVWTPNATTFRVKLVDLGTGSPIEAEIAFDGIAQGQWVSLDIPMADFISGGMSATNSIQQLIFSGLPTGTFDFYIDNVYFHN</sequence>
<dbReference type="PROSITE" id="PS50093">
    <property type="entry name" value="PKD"/>
    <property type="match status" value="1"/>
</dbReference>
<keyword evidence="4" id="KW-1185">Reference proteome</keyword>
<proteinExistence type="predicted"/>
<dbReference type="SUPFAM" id="SSF49785">
    <property type="entry name" value="Galactose-binding domain-like"/>
    <property type="match status" value="3"/>
</dbReference>
<organism evidence="3 4">
    <name type="scientific">Muriicola marianensis</name>
    <dbReference type="NCBI Taxonomy" id="1324801"/>
    <lineage>
        <taxon>Bacteria</taxon>
        <taxon>Pseudomonadati</taxon>
        <taxon>Bacteroidota</taxon>
        <taxon>Flavobacteriia</taxon>
        <taxon>Flavobacteriales</taxon>
        <taxon>Flavobacteriaceae</taxon>
        <taxon>Muriicola</taxon>
    </lineage>
</organism>
<dbReference type="RefSeq" id="WP_188370970.1">
    <property type="nucleotide sequence ID" value="NZ_BMFH01000002.1"/>
</dbReference>
<evidence type="ECO:0000313" key="3">
    <source>
        <dbReference type="EMBL" id="GGD56253.1"/>
    </source>
</evidence>
<evidence type="ECO:0000313" key="4">
    <source>
        <dbReference type="Proteomes" id="UP000625780"/>
    </source>
</evidence>
<dbReference type="Proteomes" id="UP000625780">
    <property type="component" value="Unassembled WGS sequence"/>
</dbReference>
<gene>
    <name evidence="3" type="ORF">GCM10011361_23520</name>
</gene>
<dbReference type="InterPro" id="IPR022409">
    <property type="entry name" value="PKD/Chitinase_dom"/>
</dbReference>
<feature type="chain" id="PRO_5047044967" description="PKD domain-containing protein" evidence="1">
    <location>
        <begin position="20"/>
        <end position="1214"/>
    </location>
</feature>
<comment type="caution">
    <text evidence="3">The sequence shown here is derived from an EMBL/GenBank/DDBJ whole genome shotgun (WGS) entry which is preliminary data.</text>
</comment>
<dbReference type="Gene3D" id="2.60.120.430">
    <property type="entry name" value="Galactose-binding lectin"/>
    <property type="match status" value="4"/>
</dbReference>
<reference evidence="4" key="1">
    <citation type="journal article" date="2019" name="Int. J. Syst. Evol. Microbiol.">
        <title>The Global Catalogue of Microorganisms (GCM) 10K type strain sequencing project: providing services to taxonomists for standard genome sequencing and annotation.</title>
        <authorList>
            <consortium name="The Broad Institute Genomics Platform"/>
            <consortium name="The Broad Institute Genome Sequencing Center for Infectious Disease"/>
            <person name="Wu L."/>
            <person name="Ma J."/>
        </authorList>
    </citation>
    <scope>NUCLEOTIDE SEQUENCE [LARGE SCALE GENOMIC DNA]</scope>
    <source>
        <strain evidence="4">CGMCC 1.12606</strain>
    </source>
</reference>
<accession>A0ABQ1R2V1</accession>